<name>A0AAV5D5V3_ELECO</name>
<comment type="caution">
    <text evidence="1">The sequence shown here is derived from an EMBL/GenBank/DDBJ whole genome shotgun (WGS) entry which is preliminary data.</text>
</comment>
<organism evidence="1 2">
    <name type="scientific">Eleusine coracana subsp. coracana</name>
    <dbReference type="NCBI Taxonomy" id="191504"/>
    <lineage>
        <taxon>Eukaryota</taxon>
        <taxon>Viridiplantae</taxon>
        <taxon>Streptophyta</taxon>
        <taxon>Embryophyta</taxon>
        <taxon>Tracheophyta</taxon>
        <taxon>Spermatophyta</taxon>
        <taxon>Magnoliopsida</taxon>
        <taxon>Liliopsida</taxon>
        <taxon>Poales</taxon>
        <taxon>Poaceae</taxon>
        <taxon>PACMAD clade</taxon>
        <taxon>Chloridoideae</taxon>
        <taxon>Cynodonteae</taxon>
        <taxon>Eleusininae</taxon>
        <taxon>Eleusine</taxon>
    </lineage>
</organism>
<reference evidence="1" key="1">
    <citation type="journal article" date="2018" name="DNA Res.">
        <title>Multiple hybrid de novo genome assembly of finger millet, an orphan allotetraploid crop.</title>
        <authorList>
            <person name="Hatakeyama M."/>
            <person name="Aluri S."/>
            <person name="Balachadran M.T."/>
            <person name="Sivarajan S.R."/>
            <person name="Patrignani A."/>
            <person name="Gruter S."/>
            <person name="Poveda L."/>
            <person name="Shimizu-Inatsugi R."/>
            <person name="Baeten J."/>
            <person name="Francoijs K.J."/>
            <person name="Nataraja K.N."/>
            <person name="Reddy Y.A.N."/>
            <person name="Phadnis S."/>
            <person name="Ravikumar R.L."/>
            <person name="Schlapbach R."/>
            <person name="Sreeman S.M."/>
            <person name="Shimizu K.K."/>
        </authorList>
    </citation>
    <scope>NUCLEOTIDE SEQUENCE</scope>
</reference>
<protein>
    <submittedName>
        <fullName evidence="1">Uncharacterized protein</fullName>
    </submittedName>
</protein>
<gene>
    <name evidence="1" type="primary">ga23499</name>
    <name evidence="1" type="ORF">PR202_ga23499</name>
</gene>
<accession>A0AAV5D5V3</accession>
<evidence type="ECO:0000313" key="1">
    <source>
        <dbReference type="EMBL" id="GJN05831.1"/>
    </source>
</evidence>
<reference evidence="1" key="2">
    <citation type="submission" date="2021-12" db="EMBL/GenBank/DDBJ databases">
        <title>Resequencing data analysis of finger millet.</title>
        <authorList>
            <person name="Hatakeyama M."/>
            <person name="Aluri S."/>
            <person name="Balachadran M.T."/>
            <person name="Sivarajan S.R."/>
            <person name="Poveda L."/>
            <person name="Shimizu-Inatsugi R."/>
            <person name="Schlapbach R."/>
            <person name="Sreeman S.M."/>
            <person name="Shimizu K.K."/>
        </authorList>
    </citation>
    <scope>NUCLEOTIDE SEQUENCE</scope>
</reference>
<evidence type="ECO:0000313" key="2">
    <source>
        <dbReference type="Proteomes" id="UP001054889"/>
    </source>
</evidence>
<keyword evidence="2" id="KW-1185">Reference proteome</keyword>
<sequence length="72" mass="8216">MGASYDLCHAPLIPGQLSRVYFRYFRQLKAFVEDTCINNQHKKAILLWFRGLVALEFVRALSSSGLSQREGP</sequence>
<proteinExistence type="predicted"/>
<dbReference type="EMBL" id="BQKI01000012">
    <property type="protein sequence ID" value="GJN05831.1"/>
    <property type="molecule type" value="Genomic_DNA"/>
</dbReference>
<dbReference type="Proteomes" id="UP001054889">
    <property type="component" value="Unassembled WGS sequence"/>
</dbReference>
<dbReference type="AlphaFoldDB" id="A0AAV5D5V3"/>